<evidence type="ECO:0000256" key="6">
    <source>
        <dbReference type="ARBA" id="ARBA00023054"/>
    </source>
</evidence>
<comment type="subcellular location">
    <subcellularLocation>
        <location evidence="1">Cytoplasm</location>
        <location evidence="1">Cytoskeleton</location>
        <location evidence="1">Spindle</location>
    </subcellularLocation>
</comment>
<dbReference type="GO" id="GO:0051231">
    <property type="term" value="P:spindle elongation"/>
    <property type="evidence" value="ECO:0007669"/>
    <property type="project" value="TreeGrafter"/>
</dbReference>
<feature type="region of interest" description="Disordered" evidence="11">
    <location>
        <begin position="1681"/>
        <end position="1703"/>
    </location>
</feature>
<keyword evidence="6 10" id="KW-0175">Coiled coil</keyword>
<dbReference type="GO" id="GO:0008574">
    <property type="term" value="F:plus-end-directed microtubule motor activity"/>
    <property type="evidence" value="ECO:0007669"/>
    <property type="project" value="TreeGrafter"/>
</dbReference>
<dbReference type="GO" id="GO:0008017">
    <property type="term" value="F:microtubule binding"/>
    <property type="evidence" value="ECO:0007669"/>
    <property type="project" value="InterPro"/>
</dbReference>
<dbReference type="GO" id="GO:0005876">
    <property type="term" value="C:spindle microtubule"/>
    <property type="evidence" value="ECO:0007669"/>
    <property type="project" value="TreeGrafter"/>
</dbReference>
<dbReference type="SUPFAM" id="SSF52540">
    <property type="entry name" value="P-loop containing nucleoside triphosphate hydrolases"/>
    <property type="match status" value="1"/>
</dbReference>
<proteinExistence type="inferred from homology"/>
<evidence type="ECO:0000256" key="7">
    <source>
        <dbReference type="ARBA" id="ARBA00023175"/>
    </source>
</evidence>
<dbReference type="CDD" id="cd21786">
    <property type="entry name" value="RBD_KIF20B"/>
    <property type="match status" value="1"/>
</dbReference>
<feature type="coiled-coil region" evidence="10">
    <location>
        <begin position="805"/>
        <end position="902"/>
    </location>
</feature>
<evidence type="ECO:0000313" key="13">
    <source>
        <dbReference type="EMBL" id="NXC45963.1"/>
    </source>
</evidence>
<accession>A0A851NSX7</accession>
<evidence type="ECO:0000256" key="4">
    <source>
        <dbReference type="ARBA" id="ARBA00022741"/>
    </source>
</evidence>
<comment type="caution">
    <text evidence="13">The sequence shown here is derived from an EMBL/GenBank/DDBJ whole genome shotgun (WGS) entry which is preliminary data.</text>
</comment>
<evidence type="ECO:0000256" key="1">
    <source>
        <dbReference type="ARBA" id="ARBA00004186"/>
    </source>
</evidence>
<name>A0A851NSX7_9GALL</name>
<feature type="compositionally biased region" description="Basic and acidic residues" evidence="11">
    <location>
        <begin position="1631"/>
        <end position="1641"/>
    </location>
</feature>
<feature type="binding site" evidence="9">
    <location>
        <begin position="152"/>
        <end position="159"/>
    </location>
    <ligand>
        <name>ATP</name>
        <dbReference type="ChEBI" id="CHEBI:30616"/>
    </ligand>
</feature>
<feature type="coiled-coil region" evidence="10">
    <location>
        <begin position="992"/>
        <end position="1291"/>
    </location>
</feature>
<evidence type="ECO:0000256" key="5">
    <source>
        <dbReference type="ARBA" id="ARBA00022840"/>
    </source>
</evidence>
<keyword evidence="5 9" id="KW-0067">ATP-binding</keyword>
<dbReference type="Proteomes" id="UP000613066">
    <property type="component" value="Unassembled WGS sequence"/>
</dbReference>
<dbReference type="GO" id="GO:0090307">
    <property type="term" value="P:mitotic spindle assembly"/>
    <property type="evidence" value="ECO:0007669"/>
    <property type="project" value="TreeGrafter"/>
</dbReference>
<dbReference type="GO" id="GO:0005634">
    <property type="term" value="C:nucleus"/>
    <property type="evidence" value="ECO:0007669"/>
    <property type="project" value="TreeGrafter"/>
</dbReference>
<evidence type="ECO:0000259" key="12">
    <source>
        <dbReference type="PROSITE" id="PS50067"/>
    </source>
</evidence>
<feature type="region of interest" description="Disordered" evidence="11">
    <location>
        <begin position="1478"/>
        <end position="1659"/>
    </location>
</feature>
<dbReference type="GO" id="GO:0072686">
    <property type="term" value="C:mitotic spindle"/>
    <property type="evidence" value="ECO:0007669"/>
    <property type="project" value="TreeGrafter"/>
</dbReference>
<feature type="non-terminal residue" evidence="13">
    <location>
        <position position="1746"/>
    </location>
</feature>
<keyword evidence="14" id="KW-1185">Reference proteome</keyword>
<keyword evidence="8" id="KW-0206">Cytoskeleton</keyword>
<keyword evidence="2" id="KW-0963">Cytoplasm</keyword>
<evidence type="ECO:0000256" key="3">
    <source>
        <dbReference type="ARBA" id="ARBA00022553"/>
    </source>
</evidence>
<feature type="coiled-coil region" evidence="10">
    <location>
        <begin position="1316"/>
        <end position="1454"/>
    </location>
</feature>
<dbReference type="PANTHER" id="PTHR47970:SF29">
    <property type="entry name" value="KINESIN FAMILY MEMBER 20B"/>
    <property type="match status" value="1"/>
</dbReference>
<keyword evidence="7 9" id="KW-0505">Motor protein</keyword>
<evidence type="ECO:0000256" key="2">
    <source>
        <dbReference type="ARBA" id="ARBA00022490"/>
    </source>
</evidence>
<evidence type="ECO:0000256" key="10">
    <source>
        <dbReference type="SAM" id="Coils"/>
    </source>
</evidence>
<evidence type="ECO:0000256" key="9">
    <source>
        <dbReference type="PROSITE-ProRule" id="PRU00283"/>
    </source>
</evidence>
<dbReference type="OrthoDB" id="123929at2759"/>
<dbReference type="Gene3D" id="3.40.850.10">
    <property type="entry name" value="Kinesin motor domain"/>
    <property type="match status" value="2"/>
</dbReference>
<dbReference type="Pfam" id="PF00225">
    <property type="entry name" value="Kinesin"/>
    <property type="match status" value="1"/>
</dbReference>
<dbReference type="EMBL" id="WBMW01003830">
    <property type="protein sequence ID" value="NXC45963.1"/>
    <property type="molecule type" value="Genomic_DNA"/>
</dbReference>
<reference evidence="13" key="1">
    <citation type="submission" date="2019-09" db="EMBL/GenBank/DDBJ databases">
        <title>Bird 10,000 Genomes (B10K) Project - Family phase.</title>
        <authorList>
            <person name="Zhang G."/>
        </authorList>
    </citation>
    <scope>NUCLEOTIDE SEQUENCE</scope>
    <source>
        <strain evidence="13">B10K-DU-001-08</strain>
        <tissue evidence="13">Muscle</tissue>
    </source>
</reference>
<dbReference type="PANTHER" id="PTHR47970">
    <property type="entry name" value="KINESIN-LIKE PROTEIN KIF11"/>
    <property type="match status" value="1"/>
</dbReference>
<feature type="compositionally biased region" description="Polar residues" evidence="11">
    <location>
        <begin position="1526"/>
        <end position="1539"/>
    </location>
</feature>
<dbReference type="GO" id="GO:0005524">
    <property type="term" value="F:ATP binding"/>
    <property type="evidence" value="ECO:0007669"/>
    <property type="project" value="UniProtKB-UniRule"/>
</dbReference>
<dbReference type="InterPro" id="IPR027417">
    <property type="entry name" value="P-loop_NTPase"/>
</dbReference>
<keyword evidence="4 9" id="KW-0547">Nucleotide-binding</keyword>
<dbReference type="PROSITE" id="PS50067">
    <property type="entry name" value="KINESIN_MOTOR_2"/>
    <property type="match status" value="1"/>
</dbReference>
<feature type="compositionally biased region" description="Polar residues" evidence="11">
    <location>
        <begin position="1600"/>
        <end position="1613"/>
    </location>
</feature>
<feature type="coiled-coil region" evidence="10">
    <location>
        <begin position="708"/>
        <end position="735"/>
    </location>
</feature>
<feature type="compositionally biased region" description="Basic and acidic residues" evidence="11">
    <location>
        <begin position="1506"/>
        <end position="1525"/>
    </location>
</feature>
<evidence type="ECO:0000313" key="14">
    <source>
        <dbReference type="Proteomes" id="UP000613066"/>
    </source>
</evidence>
<comment type="similarity">
    <text evidence="9">Belongs to the TRAFAC class myosin-kinesin ATPase superfamily. Kinesin family.</text>
</comment>
<keyword evidence="3" id="KW-0597">Phosphoprotein</keyword>
<feature type="domain" description="Kinesin motor" evidence="12">
    <location>
        <begin position="58"/>
        <end position="472"/>
    </location>
</feature>
<dbReference type="InterPro" id="IPR036961">
    <property type="entry name" value="Kinesin_motor_dom_sf"/>
</dbReference>
<dbReference type="InterPro" id="IPR001752">
    <property type="entry name" value="Kinesin_motor_dom"/>
</dbReference>
<protein>
    <submittedName>
        <fullName evidence="13">KI20B protein</fullName>
    </submittedName>
</protein>
<evidence type="ECO:0000256" key="8">
    <source>
        <dbReference type="ARBA" id="ARBA00023212"/>
    </source>
</evidence>
<dbReference type="PRINTS" id="PR00380">
    <property type="entry name" value="KINESINHEAVY"/>
</dbReference>
<dbReference type="GO" id="GO:0007018">
    <property type="term" value="P:microtubule-based movement"/>
    <property type="evidence" value="ECO:0007669"/>
    <property type="project" value="InterPro"/>
</dbReference>
<dbReference type="SMART" id="SM00129">
    <property type="entry name" value="KISc"/>
    <property type="match status" value="1"/>
</dbReference>
<feature type="compositionally biased region" description="Basic and acidic residues" evidence="11">
    <location>
        <begin position="1687"/>
        <end position="1699"/>
    </location>
</feature>
<gene>
    <name evidence="13" type="primary">Kif20b</name>
    <name evidence="13" type="ORF">PENPIL_R04767</name>
</gene>
<sequence>MEPILDEKKLFRPSYIASIELPQKPKRENLEDIKANLSDDFSLVSSSSDRTSLESKGHIQVCLRIRPPTALERENEAQDCISVEDSTSIILKPPKNSLSRLSEKTAGQMIQKFTFSQVFGPETTQEEFFERTMKEPVQDFLEGYNRLIFTYGVTNAGKTYTFQGTDDDAGILPRTMDTLFKNIQGKLYTEMDLKPHRCRDHIKLTKDQQREETAIKNSLLRLTKEVEKYLNDEYMHLEILQCLEDLFKGPEQSSTNKDNCLKFSIWVSFFEIYNECFYDLLVPMSNDKKRKTLRLAQDIKGCPYVKDLQWIQICDSKEAFRLLKLGLKHQSIASTKLNTCSSRSHSVFTIKILKIEDLEVPRVTQVNEFSLCDLAGSERCTKTRNEGDRLKESGNINASLLILGKCINALKNCQHSKLQQHIPFRESKLTHFLQGFFSGKGKIYMIVNVSQCASAYDETLNVLKFSAIAQKVLVMDASVLPHDQSFGQKSARESLLSDVKMLIPRKRATILWDRSLEDVIEDDDDEMEEEHNTSKEEAMKKLEENQVVIGKEKYTVCARTALRISVSLKDLKNELFTEKKNNLLLELKIREEVVEECSQHLAEREINFKKCLSRERERLEEDFEKRLEIFKDLVNDYTRNMAEEKSNDLPCMPDTCVDLVSILDSLHSDVVDMKKQAEAAHSYIVSLKEPQEAIAWLEKQLGNINIELTKTKEELTKKTAELLKTEEELTQKNREENSNKVIESSQLKECEESVLEVGKKRCFKNEPTVEEEPPTKKGTISSITEQEQKRTESMKQNSSGNHVEILALKERTETLQCQLTALKEQYRGEKNEKEEFCKQITNLRLELSASEERATGLSEELKQCQADYQEIVSELNKQKTINKEQEEKIIQLNNEVEGARQNIIHKVSQIKTMQSKVDELYKCHLESCDMDVDLVNLKDSLSSQKDEAETLQISSTYVQSQTSPVSDLRQDCSFYYSIESIWEECKSVVKVSSQKSQQIKELLQEVESLKKRLRDTENYNNELKIKLSEITNVESQSIKEKDLLDQLQEQVKEKIQDFEKKAAEDHRVIAQLEEEASNYKVKTRELECLLETFRTKENSVTKLEELLEEKESIILNLETNTAALQEKCANSDKKLKELNNEEANLKEEIVQLKNNLEKMKHSFGEKEKSENERMQTIESLNKDLSESSALVQNLKKDLQRKEEEYTDLKDKLSDAKKQIQQVQKEVSTMRSEEKYLRNKINELEKIKKQFGEELDIKQRTIQQLKKEQLNNEKLEEVSKQYEKTCEDLCAKEKIIEDMRMTLEEQEQTQIEQDQVLEAKLEENSRLLSELETWKQKYRELNNQSDSDWQQQMTKNEETNINENDTELKKLQKELKENEAKYQSDRKKWLEEKTVLINQVKEAENLRNREMRKFAEDRERHTKQQAEIERLAAQLVEKDNNLQKWREDRDKLVEALEVQLKTLVSNTIQKDKEIAELKQSAQKGSEKQLKQRINHGSPRSVPEVPLPEERQDKIDQSVDKEDHSETVLDSSEVSTENGRTSRFPKPEMEIQFTPLQPNKMEVKQQGSALPVTVKMLKPRRKRKSDEMDEDFVKSENKKNAKSVTAFNSPSTSNKKMVCSGFEANLMSTKQTSRKEYPLRKQESVSSKKSARKKDGTLQKIGDFFQSSPTIIQSQAKKLIATISSPKSAEPESLKENELKPKKAKRKLYSTDISCPLDISASSMFIEQNKKESDHLIIKRRLRSKTAK</sequence>
<feature type="region of interest" description="Disordered" evidence="11">
    <location>
        <begin position="766"/>
        <end position="799"/>
    </location>
</feature>
<evidence type="ECO:0000256" key="11">
    <source>
        <dbReference type="SAM" id="MobiDB-lite"/>
    </source>
</evidence>
<feature type="non-terminal residue" evidence="13">
    <location>
        <position position="1"/>
    </location>
</feature>
<dbReference type="InterPro" id="IPR047149">
    <property type="entry name" value="KIF11-like"/>
</dbReference>
<organism evidence="13 14">
    <name type="scientific">Penelope pileata</name>
    <dbReference type="NCBI Taxonomy" id="1118817"/>
    <lineage>
        <taxon>Eukaryota</taxon>
        <taxon>Metazoa</taxon>
        <taxon>Chordata</taxon>
        <taxon>Craniata</taxon>
        <taxon>Vertebrata</taxon>
        <taxon>Euteleostomi</taxon>
        <taxon>Archelosauria</taxon>
        <taxon>Archosauria</taxon>
        <taxon>Dinosauria</taxon>
        <taxon>Saurischia</taxon>
        <taxon>Theropoda</taxon>
        <taxon>Coelurosauria</taxon>
        <taxon>Aves</taxon>
        <taxon>Neognathae</taxon>
        <taxon>Galloanserae</taxon>
        <taxon>Galliformes</taxon>
        <taxon>Cracidae</taxon>
        <taxon>Penelope</taxon>
    </lineage>
</organism>